<dbReference type="EMBL" id="JAAVJC010000185">
    <property type="protein sequence ID" value="NJQ16712.1"/>
    <property type="molecule type" value="Genomic_DNA"/>
</dbReference>
<proteinExistence type="predicted"/>
<dbReference type="Pfam" id="PF13489">
    <property type="entry name" value="Methyltransf_23"/>
    <property type="match status" value="1"/>
</dbReference>
<reference evidence="2 3" key="1">
    <citation type="submission" date="2020-03" db="EMBL/GenBank/DDBJ databases">
        <title>Draft genome of Streptomyces sp. ventii, isolated from the Axial Seamount in the Pacific Ocean, and resequencing of the two type strains Streptomyces lonarensis strain NCL 716 and Streptomyces bohaiensis strain 11A07.</title>
        <authorList>
            <person name="Loughran R.M."/>
            <person name="Pfannmuller K.M."/>
            <person name="Wasson B.J."/>
            <person name="Deadmond M.C."/>
            <person name="Paddock B.E."/>
            <person name="Koyack M.J."/>
            <person name="Gallegos D.A."/>
            <person name="Mitchell E.A."/>
            <person name="Ushijima B."/>
            <person name="Saw J.H."/>
            <person name="Mcphail K.L."/>
            <person name="Videau P."/>
        </authorList>
    </citation>
    <scope>NUCLEOTIDE SEQUENCE [LARGE SCALE GENOMIC DNA]</scope>
    <source>
        <strain evidence="2 3">11A07</strain>
    </source>
</reference>
<accession>A0ABX1CC72</accession>
<dbReference type="CDD" id="cd02440">
    <property type="entry name" value="AdoMet_MTases"/>
    <property type="match status" value="1"/>
</dbReference>
<dbReference type="Proteomes" id="UP000727056">
    <property type="component" value="Unassembled WGS sequence"/>
</dbReference>
<evidence type="ECO:0000313" key="3">
    <source>
        <dbReference type="Proteomes" id="UP000727056"/>
    </source>
</evidence>
<gene>
    <name evidence="2" type="ORF">HCN52_17680</name>
</gene>
<organism evidence="2 3">
    <name type="scientific">Streptomyces bohaiensis</name>
    <dbReference type="NCBI Taxonomy" id="1431344"/>
    <lineage>
        <taxon>Bacteria</taxon>
        <taxon>Bacillati</taxon>
        <taxon>Actinomycetota</taxon>
        <taxon>Actinomycetes</taxon>
        <taxon>Kitasatosporales</taxon>
        <taxon>Streptomycetaceae</taxon>
        <taxon>Streptomyces</taxon>
    </lineage>
</organism>
<evidence type="ECO:0000256" key="1">
    <source>
        <dbReference type="SAM" id="MobiDB-lite"/>
    </source>
</evidence>
<feature type="region of interest" description="Disordered" evidence="1">
    <location>
        <begin position="229"/>
        <end position="258"/>
    </location>
</feature>
<dbReference type="Gene3D" id="3.40.50.150">
    <property type="entry name" value="Vaccinia Virus protein VP39"/>
    <property type="match status" value="1"/>
</dbReference>
<protein>
    <submittedName>
        <fullName evidence="2">Class I SAM-dependent methyltransferase</fullName>
    </submittedName>
</protein>
<keyword evidence="2" id="KW-0489">Methyltransferase</keyword>
<dbReference type="GO" id="GO:0032259">
    <property type="term" value="P:methylation"/>
    <property type="evidence" value="ECO:0007669"/>
    <property type="project" value="UniProtKB-KW"/>
</dbReference>
<evidence type="ECO:0000313" key="2">
    <source>
        <dbReference type="EMBL" id="NJQ16712.1"/>
    </source>
</evidence>
<dbReference type="RefSeq" id="WP_168089426.1">
    <property type="nucleotide sequence ID" value="NZ_BHZH01000028.1"/>
</dbReference>
<keyword evidence="3" id="KW-1185">Reference proteome</keyword>
<keyword evidence="2" id="KW-0808">Transferase</keyword>
<dbReference type="SUPFAM" id="SSF53335">
    <property type="entry name" value="S-adenosyl-L-methionine-dependent methyltransferases"/>
    <property type="match status" value="1"/>
</dbReference>
<name>A0ABX1CC72_9ACTN</name>
<dbReference type="GO" id="GO:0008168">
    <property type="term" value="F:methyltransferase activity"/>
    <property type="evidence" value="ECO:0007669"/>
    <property type="project" value="UniProtKB-KW"/>
</dbReference>
<sequence>MSTSHETATPPAPVRCWSSEPYADALRDGRGPLYLRRGDGWLLHLDVERWCGGPDEADRSVLARCEGPVLDVGCGPGRLVAALSAGGRDALGIDISTAAVDHTTALGAPALRHSVFDPLPREGRWRTALVIDGNIGIGGDPGALLERLGGVLAPGGLLIAETAPVDVDERAEVRLVRDPDGSGGSGSAFPWARLGTAALLRHARPGWSATDQWSVGGRCFAALRNRTRSAAPERAKSAAVMSSQRWAKPLPDKPVTSA</sequence>
<dbReference type="InterPro" id="IPR029063">
    <property type="entry name" value="SAM-dependent_MTases_sf"/>
</dbReference>
<comment type="caution">
    <text evidence="2">The sequence shown here is derived from an EMBL/GenBank/DDBJ whole genome shotgun (WGS) entry which is preliminary data.</text>
</comment>